<organism evidence="2 3">
    <name type="scientific">Duganella lactea</name>
    <dbReference type="NCBI Taxonomy" id="2692173"/>
    <lineage>
        <taxon>Bacteria</taxon>
        <taxon>Pseudomonadati</taxon>
        <taxon>Pseudomonadota</taxon>
        <taxon>Betaproteobacteria</taxon>
        <taxon>Burkholderiales</taxon>
        <taxon>Oxalobacteraceae</taxon>
        <taxon>Telluria group</taxon>
        <taxon>Duganella</taxon>
    </lineage>
</organism>
<sequence>MYRVGRHAGFTLVELMVTIAVFGIMLAIGIPNAGGWLLANRARGVGEFYAEGFGMARREAIAHNTASRISLTPNTDSGQLDWQVDLCYPGADTQCLPGQEGWSTTDAPAANDPLGAGGYRSVFRSAGSLPSAEQLRPSARPDGASQVYYTALGWVNTAFAERLAQLRLTPAGKYANDTPALALSITLAGMVTKCDPTVSGPDSRACPP</sequence>
<dbReference type="AlphaFoldDB" id="A0A6L8MP36"/>
<dbReference type="NCBIfam" id="TIGR02532">
    <property type="entry name" value="IV_pilin_GFxxxE"/>
    <property type="match status" value="1"/>
</dbReference>
<dbReference type="RefSeq" id="WP_161020555.1">
    <property type="nucleotide sequence ID" value="NZ_WWCP01000025.1"/>
</dbReference>
<dbReference type="Proteomes" id="UP000474565">
    <property type="component" value="Unassembled WGS sequence"/>
</dbReference>
<dbReference type="Gene3D" id="3.30.700.10">
    <property type="entry name" value="Glycoprotein, Type 4 Pilin"/>
    <property type="match status" value="1"/>
</dbReference>
<dbReference type="InterPro" id="IPR012902">
    <property type="entry name" value="N_methyl_site"/>
</dbReference>
<dbReference type="Pfam" id="PF07963">
    <property type="entry name" value="N_methyl"/>
    <property type="match status" value="1"/>
</dbReference>
<accession>A0A6L8MP36</accession>
<dbReference type="SUPFAM" id="SSF54523">
    <property type="entry name" value="Pili subunits"/>
    <property type="match status" value="1"/>
</dbReference>
<evidence type="ECO:0000313" key="2">
    <source>
        <dbReference type="EMBL" id="MYM83892.1"/>
    </source>
</evidence>
<proteinExistence type="predicted"/>
<keyword evidence="1" id="KW-0812">Transmembrane</keyword>
<keyword evidence="1" id="KW-0472">Membrane</keyword>
<protein>
    <submittedName>
        <fullName evidence="2">Prepilin-type N-terminal cleavage/methylation domain-containing protein</fullName>
    </submittedName>
</protein>
<dbReference type="InterPro" id="IPR045584">
    <property type="entry name" value="Pilin-like"/>
</dbReference>
<keyword evidence="1" id="KW-1133">Transmembrane helix</keyword>
<name>A0A6L8MP36_9BURK</name>
<comment type="caution">
    <text evidence="2">The sequence shown here is derived from an EMBL/GenBank/DDBJ whole genome shotgun (WGS) entry which is preliminary data.</text>
</comment>
<gene>
    <name evidence="2" type="ORF">GTP44_18290</name>
</gene>
<dbReference type="PROSITE" id="PS00409">
    <property type="entry name" value="PROKAR_NTER_METHYL"/>
    <property type="match status" value="1"/>
</dbReference>
<evidence type="ECO:0000313" key="3">
    <source>
        <dbReference type="Proteomes" id="UP000474565"/>
    </source>
</evidence>
<dbReference type="EMBL" id="WWCP01000025">
    <property type="protein sequence ID" value="MYM83892.1"/>
    <property type="molecule type" value="Genomic_DNA"/>
</dbReference>
<feature type="transmembrane region" description="Helical" evidence="1">
    <location>
        <begin position="12"/>
        <end position="38"/>
    </location>
</feature>
<reference evidence="2 3" key="1">
    <citation type="submission" date="2019-12" db="EMBL/GenBank/DDBJ databases">
        <title>Novel species isolated from a subtropical stream in China.</title>
        <authorList>
            <person name="Lu H."/>
        </authorList>
    </citation>
    <scope>NUCLEOTIDE SEQUENCE [LARGE SCALE GENOMIC DNA]</scope>
    <source>
        <strain evidence="2 3">FT50W</strain>
    </source>
</reference>
<evidence type="ECO:0000256" key="1">
    <source>
        <dbReference type="SAM" id="Phobius"/>
    </source>
</evidence>